<feature type="binding site" evidence="10">
    <location>
        <position position="108"/>
    </location>
    <ligand>
        <name>L-glutamine</name>
        <dbReference type="ChEBI" id="CHEBI:58359"/>
    </ligand>
</feature>
<evidence type="ECO:0000313" key="13">
    <source>
        <dbReference type="EMBL" id="MBN8661292.1"/>
    </source>
</evidence>
<evidence type="ECO:0000256" key="6">
    <source>
        <dbReference type="ARBA" id="ARBA00022888"/>
    </source>
</evidence>
<dbReference type="InterPro" id="IPR033738">
    <property type="entry name" value="AsnB_N"/>
</dbReference>
<dbReference type="AlphaFoldDB" id="A0A8J7PNI1"/>
<proteinExistence type="inferred from homology"/>
<dbReference type="GO" id="GO:0006529">
    <property type="term" value="P:asparagine biosynthetic process"/>
    <property type="evidence" value="ECO:0007669"/>
    <property type="project" value="UniProtKB-KW"/>
</dbReference>
<dbReference type="Gene3D" id="3.40.50.620">
    <property type="entry name" value="HUPs"/>
    <property type="match status" value="2"/>
</dbReference>
<dbReference type="PIRSF" id="PIRSF001589">
    <property type="entry name" value="Asn_synthetase_glu-h"/>
    <property type="match status" value="1"/>
</dbReference>
<dbReference type="CDD" id="cd00712">
    <property type="entry name" value="AsnB"/>
    <property type="match status" value="1"/>
</dbReference>
<evidence type="ECO:0000256" key="8">
    <source>
        <dbReference type="ARBA" id="ARBA00048741"/>
    </source>
</evidence>
<evidence type="ECO:0000256" key="11">
    <source>
        <dbReference type="PIRSR" id="PIRSR001589-3"/>
    </source>
</evidence>
<dbReference type="PANTHER" id="PTHR43284:SF1">
    <property type="entry name" value="ASPARAGINE SYNTHETASE"/>
    <property type="match status" value="1"/>
</dbReference>
<dbReference type="PANTHER" id="PTHR43284">
    <property type="entry name" value="ASPARAGINE SYNTHETASE (GLUTAMINE-HYDROLYZING)"/>
    <property type="match status" value="1"/>
</dbReference>
<feature type="active site" description="For GATase activity" evidence="9">
    <location>
        <position position="2"/>
    </location>
</feature>
<evidence type="ECO:0000256" key="3">
    <source>
        <dbReference type="ARBA" id="ARBA00012737"/>
    </source>
</evidence>
<evidence type="ECO:0000256" key="2">
    <source>
        <dbReference type="ARBA" id="ARBA00005752"/>
    </source>
</evidence>
<keyword evidence="5 10" id="KW-0067">ATP-binding</keyword>
<keyword evidence="13" id="KW-0436">Ligase</keyword>
<dbReference type="Pfam" id="PF00733">
    <property type="entry name" value="Asn_synthase"/>
    <property type="match status" value="1"/>
</dbReference>
<gene>
    <name evidence="13" type="primary">asnB</name>
    <name evidence="13" type="ORF">J0M35_13070</name>
</gene>
<reference evidence="13" key="1">
    <citation type="submission" date="2021-02" db="EMBL/GenBank/DDBJ databases">
        <title>Genome-Resolved Metagenomics of a Microbial Community Performing Photosynthetic Biological Nutrient Removal.</title>
        <authorList>
            <person name="Mcdaniel E.A."/>
        </authorList>
    </citation>
    <scope>NUCLEOTIDE SEQUENCE</scope>
    <source>
        <strain evidence="13">UWPOB_OBS1</strain>
    </source>
</reference>
<dbReference type="EC" id="6.3.5.4" evidence="3"/>
<evidence type="ECO:0000256" key="10">
    <source>
        <dbReference type="PIRSR" id="PIRSR001589-2"/>
    </source>
</evidence>
<organism evidence="13 14">
    <name type="scientific">Candidatus Obscuribacter phosphatis</name>
    <dbReference type="NCBI Taxonomy" id="1906157"/>
    <lineage>
        <taxon>Bacteria</taxon>
        <taxon>Bacillati</taxon>
        <taxon>Candidatus Melainabacteria</taxon>
        <taxon>Candidatus Obscuribacterales</taxon>
        <taxon>Candidatus Obscuribacteraceae</taxon>
        <taxon>Candidatus Obscuribacter</taxon>
    </lineage>
</organism>
<dbReference type="GO" id="GO:0005829">
    <property type="term" value="C:cytosol"/>
    <property type="evidence" value="ECO:0007669"/>
    <property type="project" value="TreeGrafter"/>
</dbReference>
<feature type="binding site" evidence="10">
    <location>
        <position position="301"/>
    </location>
    <ligand>
        <name>ATP</name>
        <dbReference type="ChEBI" id="CHEBI:30616"/>
    </ligand>
</feature>
<dbReference type="InterPro" id="IPR017932">
    <property type="entry name" value="GATase_2_dom"/>
</dbReference>
<dbReference type="Proteomes" id="UP000664277">
    <property type="component" value="Unassembled WGS sequence"/>
</dbReference>
<comment type="similarity">
    <text evidence="2">Belongs to the asparagine synthetase family.</text>
</comment>
<accession>A0A8J7PNI1</accession>
<dbReference type="GO" id="GO:0005524">
    <property type="term" value="F:ATP binding"/>
    <property type="evidence" value="ECO:0007669"/>
    <property type="project" value="UniProtKB-KW"/>
</dbReference>
<dbReference type="Gene3D" id="3.60.20.10">
    <property type="entry name" value="Glutamine Phosphoribosylpyrophosphate, subunit 1, domain 1"/>
    <property type="match status" value="1"/>
</dbReference>
<dbReference type="InterPro" id="IPR006426">
    <property type="entry name" value="Asn_synth_AEB"/>
</dbReference>
<dbReference type="PROSITE" id="PS51278">
    <property type="entry name" value="GATASE_TYPE_2"/>
    <property type="match status" value="1"/>
</dbReference>
<dbReference type="CDD" id="cd01991">
    <property type="entry name" value="Asn_synthase_B_C"/>
    <property type="match status" value="1"/>
</dbReference>
<dbReference type="InterPro" id="IPR029055">
    <property type="entry name" value="Ntn_hydrolases_N"/>
</dbReference>
<keyword evidence="4 10" id="KW-0547">Nucleotide-binding</keyword>
<evidence type="ECO:0000256" key="1">
    <source>
        <dbReference type="ARBA" id="ARBA00005187"/>
    </source>
</evidence>
<comment type="caution">
    <text evidence="13">The sequence shown here is derived from an EMBL/GenBank/DDBJ whole genome shotgun (WGS) entry which is preliminary data.</text>
</comment>
<keyword evidence="9" id="KW-0028">Amino-acid biosynthesis</keyword>
<dbReference type="InterPro" id="IPR051786">
    <property type="entry name" value="ASN_synthetase/amidase"/>
</dbReference>
<evidence type="ECO:0000256" key="5">
    <source>
        <dbReference type="ARBA" id="ARBA00022840"/>
    </source>
</evidence>
<evidence type="ECO:0000256" key="7">
    <source>
        <dbReference type="ARBA" id="ARBA00022962"/>
    </source>
</evidence>
<keyword evidence="7 9" id="KW-0315">Glutamine amidotransferase</keyword>
<evidence type="ECO:0000256" key="4">
    <source>
        <dbReference type="ARBA" id="ARBA00022741"/>
    </source>
</evidence>
<feature type="domain" description="Glutamine amidotransferase type-2" evidence="12">
    <location>
        <begin position="2"/>
        <end position="220"/>
    </location>
</feature>
<dbReference type="NCBIfam" id="TIGR01536">
    <property type="entry name" value="asn_synth_AEB"/>
    <property type="match status" value="1"/>
</dbReference>
<evidence type="ECO:0000259" key="12">
    <source>
        <dbReference type="PROSITE" id="PS51278"/>
    </source>
</evidence>
<evidence type="ECO:0000256" key="9">
    <source>
        <dbReference type="PIRSR" id="PIRSR001589-1"/>
    </source>
</evidence>
<evidence type="ECO:0000313" key="14">
    <source>
        <dbReference type="Proteomes" id="UP000664277"/>
    </source>
</evidence>
<name>A0A8J7PNI1_9BACT</name>
<dbReference type="SUPFAM" id="SSF56235">
    <property type="entry name" value="N-terminal nucleophile aminohydrolases (Ntn hydrolases)"/>
    <property type="match status" value="1"/>
</dbReference>
<dbReference type="Pfam" id="PF13537">
    <property type="entry name" value="GATase_7"/>
    <property type="match status" value="1"/>
</dbReference>
<dbReference type="InterPro" id="IPR014729">
    <property type="entry name" value="Rossmann-like_a/b/a_fold"/>
</dbReference>
<dbReference type="InterPro" id="IPR001962">
    <property type="entry name" value="Asn_synthase"/>
</dbReference>
<protein>
    <recommendedName>
        <fullName evidence="3">asparagine synthase (glutamine-hydrolyzing)</fullName>
        <ecNumber evidence="3">6.3.5.4</ecNumber>
    </recommendedName>
</protein>
<dbReference type="SUPFAM" id="SSF52402">
    <property type="entry name" value="Adenine nucleotide alpha hydrolases-like"/>
    <property type="match status" value="1"/>
</dbReference>
<keyword evidence="6 9" id="KW-0061">Asparagine biosynthesis</keyword>
<dbReference type="EMBL" id="JAFLCK010000018">
    <property type="protein sequence ID" value="MBN8661292.1"/>
    <property type="molecule type" value="Genomic_DNA"/>
</dbReference>
<dbReference type="GO" id="GO:0004066">
    <property type="term" value="F:asparagine synthase (glutamine-hydrolyzing) activity"/>
    <property type="evidence" value="ECO:0007669"/>
    <property type="project" value="UniProtKB-EC"/>
</dbReference>
<comment type="catalytic activity">
    <reaction evidence="8">
        <text>L-aspartate + L-glutamine + ATP + H2O = L-asparagine + L-glutamate + AMP + diphosphate + H(+)</text>
        <dbReference type="Rhea" id="RHEA:12228"/>
        <dbReference type="ChEBI" id="CHEBI:15377"/>
        <dbReference type="ChEBI" id="CHEBI:15378"/>
        <dbReference type="ChEBI" id="CHEBI:29985"/>
        <dbReference type="ChEBI" id="CHEBI:29991"/>
        <dbReference type="ChEBI" id="CHEBI:30616"/>
        <dbReference type="ChEBI" id="CHEBI:33019"/>
        <dbReference type="ChEBI" id="CHEBI:58048"/>
        <dbReference type="ChEBI" id="CHEBI:58359"/>
        <dbReference type="ChEBI" id="CHEBI:456215"/>
        <dbReference type="EC" id="6.3.5.4"/>
    </reaction>
</comment>
<sequence length="649" mass="72239">MCGIFAVIDLSPEPKAGSARAIHGAEVLSALRAMSHRGPDGQKYWLSDDGRLALGHARLAIIAVADGDQPLSSSDDSIKLVLNGELYNHKQELARLKARGHHPKSSSDSELAIYHYIESGLHFFNELRGEFAGCLYDSNKNRLLAFRDRFGIKPLCYTVFNNKLYIASEAKALFAAGVPAEIDEESVFHTLNMQYTLPNRTIFKNIKQLEPGSALMVENGTIRHFSYFDLNYPPAETPKALTPKEEQALIQEFRNLLEEAVKLRLEAEFPVVCHLSGGLDSASVLALAAKNCQAPMNAFTVSFAEEGYDELAIAKEMAQHCGAALHTVPVSNLDLITNLEDACYLSEGLAINGHLSAKHLLNKAIHQSGFRVSLTGEGSDEVLLGYPHLRSDLLLSNENNQEQQTKEKLAKLHAENPMSQGIMLAQGDSLSLKAIEQALGFLPAYLKAKGTMGYKLLAMAEPTFLEQFNKADAYRDLIEHVPLAQLRGKAPLYQSLYLWSKTALAGYILRTLGDGVEMGQSLEGRLPFLDNKLFDFLRDLPISIKIKGETEKYILKEALKNDLTETIYKRHKHPFVAPPVSRFADQKTLNFIKERISDQSFKSLKFFDQKKLLQLLANLDSLSNEERAAQDPVFMMALSYQAIYSRFSL</sequence>
<comment type="pathway">
    <text evidence="1">Amino-acid biosynthesis; L-asparagine biosynthesis; L-asparagine from L-aspartate (L-Gln route): step 1/1.</text>
</comment>
<feature type="site" description="Important for beta-aspartyl-AMP intermediate formation" evidence="11">
    <location>
        <position position="377"/>
    </location>
</feature>